<keyword evidence="6" id="KW-1185">Reference proteome</keyword>
<dbReference type="InterPro" id="IPR013477">
    <property type="entry name" value="NifV/FrbC"/>
</dbReference>
<dbReference type="Pfam" id="PF00682">
    <property type="entry name" value="HMGL-like"/>
    <property type="match status" value="1"/>
</dbReference>
<evidence type="ECO:0000256" key="1">
    <source>
        <dbReference type="ARBA" id="ARBA00006154"/>
    </source>
</evidence>
<gene>
    <name evidence="5" type="ORF">LX69_01272</name>
</gene>
<evidence type="ECO:0000256" key="2">
    <source>
        <dbReference type="ARBA" id="ARBA00022679"/>
    </source>
</evidence>
<evidence type="ECO:0000313" key="6">
    <source>
        <dbReference type="Proteomes" id="UP000249239"/>
    </source>
</evidence>
<dbReference type="CDD" id="cd07939">
    <property type="entry name" value="DRE_TIM_NifV"/>
    <property type="match status" value="1"/>
</dbReference>
<dbReference type="PANTHER" id="PTHR42880">
    <property type="entry name" value="HOMOCITRATE SYNTHASE"/>
    <property type="match status" value="1"/>
</dbReference>
<evidence type="ECO:0000313" key="5">
    <source>
        <dbReference type="EMBL" id="PZX17859.1"/>
    </source>
</evidence>
<dbReference type="Proteomes" id="UP000249239">
    <property type="component" value="Unassembled WGS sequence"/>
</dbReference>
<dbReference type="GO" id="GO:0046912">
    <property type="term" value="F:acyltransferase activity, acyl groups converted into alkyl on transfer"/>
    <property type="evidence" value="ECO:0007669"/>
    <property type="project" value="InterPro"/>
</dbReference>
<accession>A0A2W7Q7Y6</accession>
<dbReference type="PROSITE" id="PS00815">
    <property type="entry name" value="AIPM_HOMOCIT_SYNTH_1"/>
    <property type="match status" value="1"/>
</dbReference>
<dbReference type="RefSeq" id="WP_111444977.1">
    <property type="nucleotide sequence ID" value="NZ_QKZK01000008.1"/>
</dbReference>
<dbReference type="OrthoDB" id="9804858at2"/>
<sequence>MTASAAPYFIDTTLRDGEQAPGVVFGLNDKIEICRLLDRIGIPEIEIGTPAMGDREVNDIRALGKMNFGFKTLAWCRANKGDIRLATRSGTHGVHLSFPVSEVLLQAMHKDRAWVTQSMKELMDFARSYFDYVTVGAQDASRAEPAFLNDFIGMAISHGASRIRLADTVGILNPLTTDMLIRGVRAVHPHIPIEFHAHNDLGMANANALTAYLAGAQCLSVTVNGLGERAGNAALEELAMAFELSANISCGLKTEVFAPLSQLVAGLSNRPLHASKPVTGHMVLSHESGIHTNCLHNNRQSYQIIEARKVGLAEKPFVFGKHSGCKSLVHFFAKHNLPMTKEVCDQLLARLKQQSEMLKRSLTEGELRELYVDIRKEISLADARPGRKAVGRVVPASAGL</sequence>
<feature type="domain" description="Pyruvate carboxyltransferase" evidence="4">
    <location>
        <begin position="7"/>
        <end position="258"/>
    </location>
</feature>
<dbReference type="EMBL" id="QKZK01000008">
    <property type="protein sequence ID" value="PZX17859.1"/>
    <property type="molecule type" value="Genomic_DNA"/>
</dbReference>
<dbReference type="Gene3D" id="3.20.20.70">
    <property type="entry name" value="Aldolase class I"/>
    <property type="match status" value="1"/>
</dbReference>
<dbReference type="InterPro" id="IPR002034">
    <property type="entry name" value="AIPM/Hcit_synth_CS"/>
</dbReference>
<dbReference type="AlphaFoldDB" id="A0A2W7Q7Y6"/>
<dbReference type="PANTHER" id="PTHR42880:SF1">
    <property type="entry name" value="ISOPROPYLMALATE_HOMOCITRATE_CITRAMALATE SYNTHASE FAMILY PROTEIN"/>
    <property type="match status" value="1"/>
</dbReference>
<dbReference type="SUPFAM" id="SSF51569">
    <property type="entry name" value="Aldolase"/>
    <property type="match status" value="1"/>
</dbReference>
<dbReference type="InterPro" id="IPR013785">
    <property type="entry name" value="Aldolase_TIM"/>
</dbReference>
<organism evidence="5 6">
    <name type="scientific">Breznakibacter xylanolyticus</name>
    <dbReference type="NCBI Taxonomy" id="990"/>
    <lineage>
        <taxon>Bacteria</taxon>
        <taxon>Pseudomonadati</taxon>
        <taxon>Bacteroidota</taxon>
        <taxon>Bacteroidia</taxon>
        <taxon>Marinilabiliales</taxon>
        <taxon>Marinilabiliaceae</taxon>
        <taxon>Breznakibacter</taxon>
    </lineage>
</organism>
<evidence type="ECO:0000256" key="3">
    <source>
        <dbReference type="RuleBase" id="RU003523"/>
    </source>
</evidence>
<keyword evidence="2 3" id="KW-0808">Transferase</keyword>
<dbReference type="PROSITE" id="PS00816">
    <property type="entry name" value="AIPM_HOMOCIT_SYNTH_2"/>
    <property type="match status" value="1"/>
</dbReference>
<dbReference type="Pfam" id="PF22617">
    <property type="entry name" value="HCS_D2"/>
    <property type="match status" value="1"/>
</dbReference>
<reference evidence="5 6" key="1">
    <citation type="submission" date="2018-06" db="EMBL/GenBank/DDBJ databases">
        <title>Genomic Encyclopedia of Archaeal and Bacterial Type Strains, Phase II (KMG-II): from individual species to whole genera.</title>
        <authorList>
            <person name="Goeker M."/>
        </authorList>
    </citation>
    <scope>NUCLEOTIDE SEQUENCE [LARGE SCALE GENOMIC DNA]</scope>
    <source>
        <strain evidence="5 6">DSM 6779</strain>
    </source>
</reference>
<name>A0A2W7Q7Y6_9BACT</name>
<dbReference type="InterPro" id="IPR000891">
    <property type="entry name" value="PYR_CT"/>
</dbReference>
<protein>
    <submittedName>
        <fullName evidence="5">Homocitrate synthase NifV</fullName>
    </submittedName>
</protein>
<dbReference type="PROSITE" id="PS50991">
    <property type="entry name" value="PYR_CT"/>
    <property type="match status" value="1"/>
</dbReference>
<dbReference type="InterPro" id="IPR054691">
    <property type="entry name" value="LeuA/HCS_post-cat"/>
</dbReference>
<comment type="caution">
    <text evidence="5">The sequence shown here is derived from an EMBL/GenBank/DDBJ whole genome shotgun (WGS) entry which is preliminary data.</text>
</comment>
<evidence type="ECO:0000259" key="4">
    <source>
        <dbReference type="PROSITE" id="PS50991"/>
    </source>
</evidence>
<dbReference type="GO" id="GO:0019752">
    <property type="term" value="P:carboxylic acid metabolic process"/>
    <property type="evidence" value="ECO:0007669"/>
    <property type="project" value="InterPro"/>
</dbReference>
<proteinExistence type="inferred from homology"/>
<dbReference type="Gene3D" id="1.10.238.260">
    <property type="match status" value="1"/>
</dbReference>
<comment type="similarity">
    <text evidence="1 3">Belongs to the alpha-IPM synthase/homocitrate synthase family.</text>
</comment>